<evidence type="ECO:0000256" key="1">
    <source>
        <dbReference type="ARBA" id="ARBA00005091"/>
    </source>
</evidence>
<evidence type="ECO:0000256" key="5">
    <source>
        <dbReference type="ARBA" id="ARBA00022962"/>
    </source>
</evidence>
<dbReference type="CDD" id="cd01748">
    <property type="entry name" value="GATase1_IGP_Synthase"/>
    <property type="match status" value="1"/>
</dbReference>
<evidence type="ECO:0000256" key="8">
    <source>
        <dbReference type="ARBA" id="ARBA00047838"/>
    </source>
</evidence>
<dbReference type="Proteomes" id="UP000824071">
    <property type="component" value="Unassembled WGS sequence"/>
</dbReference>
<dbReference type="SUPFAM" id="SSF52317">
    <property type="entry name" value="Class I glutamine amidotransferase-like"/>
    <property type="match status" value="1"/>
</dbReference>
<keyword evidence="5 10" id="KW-0315">Glutamine amidotransferase</keyword>
<dbReference type="GO" id="GO:0000105">
    <property type="term" value="P:L-histidine biosynthetic process"/>
    <property type="evidence" value="ECO:0007669"/>
    <property type="project" value="UniProtKB-UniRule"/>
</dbReference>
<organism evidence="13 14">
    <name type="scientific">Candidatus Fimenecus excrementigallinarum</name>
    <dbReference type="NCBI Taxonomy" id="2840816"/>
    <lineage>
        <taxon>Bacteria</taxon>
        <taxon>Bacillati</taxon>
        <taxon>Bacillota</taxon>
        <taxon>Clostridia</taxon>
        <taxon>Candidatus Fimenecus</taxon>
    </lineage>
</organism>
<dbReference type="PROSITE" id="PS51274">
    <property type="entry name" value="GATASE_COBBQ"/>
    <property type="match status" value="1"/>
</dbReference>
<evidence type="ECO:0000256" key="11">
    <source>
        <dbReference type="PIRSR" id="PIRSR000495-1"/>
    </source>
</evidence>
<dbReference type="EMBL" id="DVMW01000026">
    <property type="protein sequence ID" value="HIU35679.1"/>
    <property type="molecule type" value="Genomic_DNA"/>
</dbReference>
<dbReference type="Gene3D" id="3.40.50.880">
    <property type="match status" value="1"/>
</dbReference>
<gene>
    <name evidence="10 13" type="primary">hisH</name>
    <name evidence="13" type="ORF">IAC53_03620</name>
</gene>
<comment type="subcellular location">
    <subcellularLocation>
        <location evidence="10">Cytoplasm</location>
    </subcellularLocation>
</comment>
<dbReference type="AlphaFoldDB" id="A0A9D1LDH6"/>
<dbReference type="EC" id="4.3.2.10" evidence="10"/>
<evidence type="ECO:0000259" key="12">
    <source>
        <dbReference type="Pfam" id="PF00117"/>
    </source>
</evidence>
<feature type="active site" evidence="10 11">
    <location>
        <position position="185"/>
    </location>
</feature>
<dbReference type="NCBIfam" id="TIGR01855">
    <property type="entry name" value="IMP_synth_hisH"/>
    <property type="match status" value="1"/>
</dbReference>
<evidence type="ECO:0000256" key="3">
    <source>
        <dbReference type="ARBA" id="ARBA00022605"/>
    </source>
</evidence>
<comment type="catalytic activity">
    <reaction evidence="8 10">
        <text>5-[(5-phospho-1-deoxy-D-ribulos-1-ylimino)methylamino]-1-(5-phospho-beta-D-ribosyl)imidazole-4-carboxamide + L-glutamine = D-erythro-1-(imidazol-4-yl)glycerol 3-phosphate + 5-amino-1-(5-phospho-beta-D-ribosyl)imidazole-4-carboxamide + L-glutamate + H(+)</text>
        <dbReference type="Rhea" id="RHEA:24793"/>
        <dbReference type="ChEBI" id="CHEBI:15378"/>
        <dbReference type="ChEBI" id="CHEBI:29985"/>
        <dbReference type="ChEBI" id="CHEBI:58278"/>
        <dbReference type="ChEBI" id="CHEBI:58359"/>
        <dbReference type="ChEBI" id="CHEBI:58475"/>
        <dbReference type="ChEBI" id="CHEBI:58525"/>
        <dbReference type="EC" id="4.3.2.10"/>
    </reaction>
</comment>
<protein>
    <recommendedName>
        <fullName evidence="10">Imidazole glycerol phosphate synthase subunit HisH</fullName>
        <ecNumber evidence="10">4.3.2.10</ecNumber>
    </recommendedName>
    <alternativeName>
        <fullName evidence="10">IGP synthase glutaminase subunit</fullName>
        <ecNumber evidence="10">3.5.1.2</ecNumber>
    </alternativeName>
    <alternativeName>
        <fullName evidence="10">IGP synthase subunit HisH</fullName>
    </alternativeName>
    <alternativeName>
        <fullName evidence="10">ImGP synthase subunit HisH</fullName>
        <shortName evidence="10">IGPS subunit HisH</shortName>
    </alternativeName>
</protein>
<reference evidence="13" key="1">
    <citation type="submission" date="2020-10" db="EMBL/GenBank/DDBJ databases">
        <authorList>
            <person name="Gilroy R."/>
        </authorList>
    </citation>
    <scope>NUCLEOTIDE SEQUENCE</scope>
    <source>
        <strain evidence="13">ChiGjej1B1-19959</strain>
    </source>
</reference>
<dbReference type="GO" id="GO:0004359">
    <property type="term" value="F:glutaminase activity"/>
    <property type="evidence" value="ECO:0007669"/>
    <property type="project" value="UniProtKB-EC"/>
</dbReference>
<keyword evidence="10" id="KW-0963">Cytoplasm</keyword>
<evidence type="ECO:0000256" key="4">
    <source>
        <dbReference type="ARBA" id="ARBA00022801"/>
    </source>
</evidence>
<comment type="subunit">
    <text evidence="2 10">Heterodimer of HisH and HisF.</text>
</comment>
<keyword evidence="4 10" id="KW-0378">Hydrolase</keyword>
<evidence type="ECO:0000256" key="9">
    <source>
        <dbReference type="ARBA" id="ARBA00049534"/>
    </source>
</evidence>
<comment type="pathway">
    <text evidence="1 10">Amino-acid biosynthesis; L-histidine biosynthesis; L-histidine from 5-phospho-alpha-D-ribose 1-diphosphate: step 5/9.</text>
</comment>
<dbReference type="InterPro" id="IPR010139">
    <property type="entry name" value="Imidazole-glycPsynth_HisH"/>
</dbReference>
<feature type="active site" description="Nucleophile" evidence="10 11">
    <location>
        <position position="79"/>
    </location>
</feature>
<evidence type="ECO:0000256" key="2">
    <source>
        <dbReference type="ARBA" id="ARBA00011152"/>
    </source>
</evidence>
<feature type="active site" evidence="10 11">
    <location>
        <position position="187"/>
    </location>
</feature>
<dbReference type="Pfam" id="PF00117">
    <property type="entry name" value="GATase"/>
    <property type="match status" value="1"/>
</dbReference>
<evidence type="ECO:0000256" key="10">
    <source>
        <dbReference type="HAMAP-Rule" id="MF_00278"/>
    </source>
</evidence>
<evidence type="ECO:0000313" key="14">
    <source>
        <dbReference type="Proteomes" id="UP000824071"/>
    </source>
</evidence>
<dbReference type="PANTHER" id="PTHR42701:SF1">
    <property type="entry name" value="IMIDAZOLE GLYCEROL PHOSPHATE SYNTHASE SUBUNIT HISH"/>
    <property type="match status" value="1"/>
</dbReference>
<keyword evidence="3 10" id="KW-0028">Amino-acid biosynthesis</keyword>
<reference evidence="13" key="2">
    <citation type="journal article" date="2021" name="PeerJ">
        <title>Extensive microbial diversity within the chicken gut microbiome revealed by metagenomics and culture.</title>
        <authorList>
            <person name="Gilroy R."/>
            <person name="Ravi A."/>
            <person name="Getino M."/>
            <person name="Pursley I."/>
            <person name="Horton D.L."/>
            <person name="Alikhan N.F."/>
            <person name="Baker D."/>
            <person name="Gharbi K."/>
            <person name="Hall N."/>
            <person name="Watson M."/>
            <person name="Adriaenssens E.M."/>
            <person name="Foster-Nyarko E."/>
            <person name="Jarju S."/>
            <person name="Secka A."/>
            <person name="Antonio M."/>
            <person name="Oren A."/>
            <person name="Chaudhuri R.R."/>
            <person name="La Ragione R."/>
            <person name="Hildebrand F."/>
            <person name="Pallen M.J."/>
        </authorList>
    </citation>
    <scope>NUCLEOTIDE SEQUENCE</scope>
    <source>
        <strain evidence="13">ChiGjej1B1-19959</strain>
    </source>
</reference>
<dbReference type="EC" id="3.5.1.2" evidence="10"/>
<evidence type="ECO:0000313" key="13">
    <source>
        <dbReference type="EMBL" id="HIU35679.1"/>
    </source>
</evidence>
<name>A0A9D1LDH6_9FIRM</name>
<dbReference type="HAMAP" id="MF_00278">
    <property type="entry name" value="HisH"/>
    <property type="match status" value="1"/>
</dbReference>
<evidence type="ECO:0000256" key="7">
    <source>
        <dbReference type="ARBA" id="ARBA00023239"/>
    </source>
</evidence>
<evidence type="ECO:0000256" key="6">
    <source>
        <dbReference type="ARBA" id="ARBA00023102"/>
    </source>
</evidence>
<comment type="catalytic activity">
    <reaction evidence="9 10">
        <text>L-glutamine + H2O = L-glutamate + NH4(+)</text>
        <dbReference type="Rhea" id="RHEA:15889"/>
        <dbReference type="ChEBI" id="CHEBI:15377"/>
        <dbReference type="ChEBI" id="CHEBI:28938"/>
        <dbReference type="ChEBI" id="CHEBI:29985"/>
        <dbReference type="ChEBI" id="CHEBI:58359"/>
        <dbReference type="EC" id="3.5.1.2"/>
    </reaction>
</comment>
<dbReference type="InterPro" id="IPR029062">
    <property type="entry name" value="Class_I_gatase-like"/>
</dbReference>
<dbReference type="PIRSF" id="PIRSF000495">
    <property type="entry name" value="Amidotransf_hisH"/>
    <property type="match status" value="1"/>
</dbReference>
<sequence>MIAIVDYGAGNLQSVRKALSYIGADSCIAATREQIEAADAVILPGVGAFGHAMARLRESGLCDAVREAALSKKPFLGICLGLQMLFEESEESPGERGLSVLEGTVRRFPAQKGLKVPQIGWNSVSPKPGCPLFAGVPDEAFVYFVHSYYLCAAHAENVAATAQYGVLFHAAAEDRARRLYATQFHPEKSGEIGLRILQNFAALQKEGN</sequence>
<keyword evidence="7 10" id="KW-0456">Lyase</keyword>
<comment type="caution">
    <text evidence="13">The sequence shown here is derived from an EMBL/GenBank/DDBJ whole genome shotgun (WGS) entry which is preliminary data.</text>
</comment>
<proteinExistence type="inferred from homology"/>
<dbReference type="PANTHER" id="PTHR42701">
    <property type="entry name" value="IMIDAZOLE GLYCEROL PHOSPHATE SYNTHASE SUBUNIT HISH"/>
    <property type="match status" value="1"/>
</dbReference>
<feature type="domain" description="Glutamine amidotransferase" evidence="12">
    <location>
        <begin position="4"/>
        <end position="200"/>
    </location>
</feature>
<dbReference type="InterPro" id="IPR017926">
    <property type="entry name" value="GATASE"/>
</dbReference>
<comment type="function">
    <text evidence="10">IGPS catalyzes the conversion of PRFAR and glutamine to IGP, AICAR and glutamate. The HisH subunit catalyzes the hydrolysis of glutamine to glutamate and ammonia as part of the synthesis of IGP and AICAR. The resulting ammonia molecule is channeled to the active site of HisF.</text>
</comment>
<dbReference type="GO" id="GO:0005737">
    <property type="term" value="C:cytoplasm"/>
    <property type="evidence" value="ECO:0007669"/>
    <property type="project" value="UniProtKB-SubCell"/>
</dbReference>
<dbReference type="GO" id="GO:0016829">
    <property type="term" value="F:lyase activity"/>
    <property type="evidence" value="ECO:0007669"/>
    <property type="project" value="UniProtKB-KW"/>
</dbReference>
<dbReference type="GO" id="GO:0000107">
    <property type="term" value="F:imidazoleglycerol-phosphate synthase activity"/>
    <property type="evidence" value="ECO:0007669"/>
    <property type="project" value="UniProtKB-UniRule"/>
</dbReference>
<keyword evidence="6 10" id="KW-0368">Histidine biosynthesis</keyword>
<accession>A0A9D1LDH6</accession>
<dbReference type="PROSITE" id="PS51273">
    <property type="entry name" value="GATASE_TYPE_1"/>
    <property type="match status" value="1"/>
</dbReference>